<sequence length="261" mass="29413">MAERSSPQSSTESLNSSPLPKSRQSNSTIDSHRSSSSTLSSISSDRKHSGLFDKIETNFQKVKRRFSHAPKQLSEKEIEILLKTTNFSSEDIVTWHGKFLNDCPHGYMTRKEFLKIYKSLCPTGNADTFAGHIFRAFDLDRSNTIEFREFLIGLSMTSSASSPTTKIEWIFHVFDIDGNGLLTRDECLEVINIIVRFNQNQSSDLESSDPEQLVASAKHSMMRMFDNISSDRCNTLSMAQFIEGCQKDEFISQLLAPSSGN</sequence>
<evidence type="ECO:0000256" key="4">
    <source>
        <dbReference type="ARBA" id="ARBA00022737"/>
    </source>
</evidence>
<comment type="similarity">
    <text evidence="1">Belongs to the recoverin family.</text>
</comment>
<keyword evidence="3" id="KW-0479">Metal-binding</keyword>
<evidence type="ECO:0000256" key="3">
    <source>
        <dbReference type="ARBA" id="ARBA00022723"/>
    </source>
</evidence>
<evidence type="ECO:0000256" key="5">
    <source>
        <dbReference type="ARBA" id="ARBA00022837"/>
    </source>
</evidence>
<name>A0A821MQW4_9BILA</name>
<evidence type="ECO:0000256" key="1">
    <source>
        <dbReference type="ARBA" id="ARBA00006049"/>
    </source>
</evidence>
<comment type="caution">
    <text evidence="10">The sequence shown here is derived from an EMBL/GenBank/DDBJ whole genome shotgun (WGS) entry which is preliminary data.</text>
</comment>
<feature type="compositionally biased region" description="Low complexity" evidence="7">
    <location>
        <begin position="25"/>
        <end position="43"/>
    </location>
</feature>
<dbReference type="EMBL" id="CAJNYV010002166">
    <property type="protein sequence ID" value="CAF3458907.1"/>
    <property type="molecule type" value="Genomic_DNA"/>
</dbReference>
<dbReference type="AlphaFoldDB" id="A0A821MQW4"/>
<evidence type="ECO:0000256" key="7">
    <source>
        <dbReference type="SAM" id="MobiDB-lite"/>
    </source>
</evidence>
<dbReference type="Proteomes" id="UP000663865">
    <property type="component" value="Unassembled WGS sequence"/>
</dbReference>
<gene>
    <name evidence="9" type="ORF">KIK155_LOCUS12942</name>
    <name evidence="10" type="ORF">TOA249_LOCUS21784</name>
</gene>
<keyword evidence="5" id="KW-0106">Calcium</keyword>
<dbReference type="InterPro" id="IPR028846">
    <property type="entry name" value="Recoverin"/>
</dbReference>
<dbReference type="PANTHER" id="PTHR23055:SF178">
    <property type="entry name" value="NEUROCALCIN HOMOLOG"/>
    <property type="match status" value="1"/>
</dbReference>
<evidence type="ECO:0000313" key="9">
    <source>
        <dbReference type="EMBL" id="CAF3458907.1"/>
    </source>
</evidence>
<dbReference type="Proteomes" id="UP000663838">
    <property type="component" value="Unassembled WGS sequence"/>
</dbReference>
<dbReference type="CDD" id="cd00051">
    <property type="entry name" value="EFh"/>
    <property type="match status" value="1"/>
</dbReference>
<accession>A0A821MQW4</accession>
<dbReference type="PROSITE" id="PS50222">
    <property type="entry name" value="EF_HAND_2"/>
    <property type="match status" value="2"/>
</dbReference>
<feature type="domain" description="EF-hand" evidence="8">
    <location>
        <begin position="162"/>
        <end position="197"/>
    </location>
</feature>
<evidence type="ECO:0000313" key="11">
    <source>
        <dbReference type="Proteomes" id="UP000663838"/>
    </source>
</evidence>
<dbReference type="PRINTS" id="PR00450">
    <property type="entry name" value="RECOVERIN"/>
</dbReference>
<keyword evidence="2" id="KW-0519">Myristate</keyword>
<feature type="compositionally biased region" description="Polar residues" evidence="7">
    <location>
        <begin position="1"/>
        <end position="24"/>
    </location>
</feature>
<dbReference type="PROSITE" id="PS00018">
    <property type="entry name" value="EF_HAND_1"/>
    <property type="match status" value="1"/>
</dbReference>
<keyword evidence="4" id="KW-0677">Repeat</keyword>
<dbReference type="SMART" id="SM00054">
    <property type="entry name" value="EFh"/>
    <property type="match status" value="2"/>
</dbReference>
<dbReference type="Gene3D" id="1.10.238.10">
    <property type="entry name" value="EF-hand"/>
    <property type="match status" value="1"/>
</dbReference>
<organism evidence="10 11">
    <name type="scientific">Rotaria socialis</name>
    <dbReference type="NCBI Taxonomy" id="392032"/>
    <lineage>
        <taxon>Eukaryota</taxon>
        <taxon>Metazoa</taxon>
        <taxon>Spiralia</taxon>
        <taxon>Gnathifera</taxon>
        <taxon>Rotifera</taxon>
        <taxon>Eurotatoria</taxon>
        <taxon>Bdelloidea</taxon>
        <taxon>Philodinida</taxon>
        <taxon>Philodinidae</taxon>
        <taxon>Rotaria</taxon>
    </lineage>
</organism>
<dbReference type="PANTHER" id="PTHR23055">
    <property type="entry name" value="CALCIUM BINDING PROTEINS"/>
    <property type="match status" value="1"/>
</dbReference>
<keyword evidence="6" id="KW-0449">Lipoprotein</keyword>
<dbReference type="GO" id="GO:0005509">
    <property type="term" value="F:calcium ion binding"/>
    <property type="evidence" value="ECO:0007669"/>
    <property type="project" value="InterPro"/>
</dbReference>
<dbReference type="EMBL" id="CAJOBS010001916">
    <property type="protein sequence ID" value="CAF4774463.1"/>
    <property type="molecule type" value="Genomic_DNA"/>
</dbReference>
<evidence type="ECO:0000256" key="2">
    <source>
        <dbReference type="ARBA" id="ARBA00022707"/>
    </source>
</evidence>
<reference evidence="10" key="1">
    <citation type="submission" date="2021-02" db="EMBL/GenBank/DDBJ databases">
        <authorList>
            <person name="Nowell W R."/>
        </authorList>
    </citation>
    <scope>NUCLEOTIDE SEQUENCE</scope>
</reference>
<feature type="region of interest" description="Disordered" evidence="7">
    <location>
        <begin position="1"/>
        <end position="45"/>
    </location>
</feature>
<evidence type="ECO:0000313" key="10">
    <source>
        <dbReference type="EMBL" id="CAF4774463.1"/>
    </source>
</evidence>
<evidence type="ECO:0000256" key="6">
    <source>
        <dbReference type="ARBA" id="ARBA00023288"/>
    </source>
</evidence>
<proteinExistence type="inferred from homology"/>
<dbReference type="Pfam" id="PF13833">
    <property type="entry name" value="EF-hand_8"/>
    <property type="match status" value="1"/>
</dbReference>
<evidence type="ECO:0000259" key="8">
    <source>
        <dbReference type="PROSITE" id="PS50222"/>
    </source>
</evidence>
<dbReference type="InterPro" id="IPR002048">
    <property type="entry name" value="EF_hand_dom"/>
</dbReference>
<dbReference type="InterPro" id="IPR011992">
    <property type="entry name" value="EF-hand-dom_pair"/>
</dbReference>
<feature type="domain" description="EF-hand" evidence="8">
    <location>
        <begin position="125"/>
        <end position="160"/>
    </location>
</feature>
<dbReference type="SUPFAM" id="SSF47473">
    <property type="entry name" value="EF-hand"/>
    <property type="match status" value="1"/>
</dbReference>
<protein>
    <recommendedName>
        <fullName evidence="8">EF-hand domain-containing protein</fullName>
    </recommendedName>
</protein>
<dbReference type="InterPro" id="IPR018247">
    <property type="entry name" value="EF_Hand_1_Ca_BS"/>
</dbReference>